<accession>A0A7J6TIT3</accession>
<reference evidence="1 2" key="1">
    <citation type="submission" date="2020-04" db="EMBL/GenBank/DDBJ databases">
        <title>Perkinsus olseni comparative genomics.</title>
        <authorList>
            <person name="Bogema D.R."/>
        </authorList>
    </citation>
    <scope>NUCLEOTIDE SEQUENCE [LARGE SCALE GENOMIC DNA]</scope>
    <source>
        <strain evidence="1">ATCC PRA-205</strain>
    </source>
</reference>
<gene>
    <name evidence="1" type="ORF">FOZ62_023890</name>
</gene>
<dbReference type="AlphaFoldDB" id="A0A7J6TIT3"/>
<comment type="caution">
    <text evidence="1">The sequence shown here is derived from an EMBL/GenBank/DDBJ whole genome shotgun (WGS) entry which is preliminary data.</text>
</comment>
<dbReference type="Proteomes" id="UP000574390">
    <property type="component" value="Unassembled WGS sequence"/>
</dbReference>
<organism evidence="1 2">
    <name type="scientific">Perkinsus olseni</name>
    <name type="common">Perkinsus atlanticus</name>
    <dbReference type="NCBI Taxonomy" id="32597"/>
    <lineage>
        <taxon>Eukaryota</taxon>
        <taxon>Sar</taxon>
        <taxon>Alveolata</taxon>
        <taxon>Perkinsozoa</taxon>
        <taxon>Perkinsea</taxon>
        <taxon>Perkinsida</taxon>
        <taxon>Perkinsidae</taxon>
        <taxon>Perkinsus</taxon>
    </lineage>
</organism>
<evidence type="ECO:0000313" key="1">
    <source>
        <dbReference type="EMBL" id="KAF4744582.1"/>
    </source>
</evidence>
<protein>
    <submittedName>
        <fullName evidence="1">Uncharacterized protein</fullName>
    </submittedName>
</protein>
<name>A0A7J6TIT3_PEROL</name>
<dbReference type="EMBL" id="JABANM010007246">
    <property type="protein sequence ID" value="KAF4744582.1"/>
    <property type="molecule type" value="Genomic_DNA"/>
</dbReference>
<proteinExistence type="predicted"/>
<evidence type="ECO:0000313" key="2">
    <source>
        <dbReference type="Proteomes" id="UP000574390"/>
    </source>
</evidence>
<feature type="non-terminal residue" evidence="1">
    <location>
        <position position="109"/>
    </location>
</feature>
<sequence length="109" mass="12139">RGFCGKKGRKSAIYPTRSTALPDTLFPDSTSGLSFEALRKVLRGQPITWRHSSGYSASDDEVIDLPRFINVRAGDVKLKFLYDGNVVRRRASLSDCISYEQLLNQAITA</sequence>